<evidence type="ECO:0000256" key="1">
    <source>
        <dbReference type="ARBA" id="ARBA00005771"/>
    </source>
</evidence>
<dbReference type="SUPFAM" id="SSF52540">
    <property type="entry name" value="P-loop containing nucleoside triphosphate hydrolases"/>
    <property type="match status" value="1"/>
</dbReference>
<dbReference type="InterPro" id="IPR027417">
    <property type="entry name" value="P-loop_NTPase"/>
</dbReference>
<name>A0A3B0VZE0_9ZZZZ</name>
<dbReference type="InterPro" id="IPR000863">
    <property type="entry name" value="Sulfotransferase_dom"/>
</dbReference>
<dbReference type="Gene3D" id="3.40.50.300">
    <property type="entry name" value="P-loop containing nucleotide triphosphate hydrolases"/>
    <property type="match status" value="1"/>
</dbReference>
<keyword evidence="2 4" id="KW-0808">Transferase</keyword>
<comment type="similarity">
    <text evidence="1">Belongs to the sulfotransferase 1 family.</text>
</comment>
<dbReference type="PANTHER" id="PTHR11783">
    <property type="entry name" value="SULFOTRANSFERASE SULT"/>
    <property type="match status" value="1"/>
</dbReference>
<sequence length="278" mass="31895">MGNILWIASYPKSGNTWVRAFIHNYLANQVSHINSIHQQSIDEVKSFRYQKYLPENQNTTDLDLETLCSIRPFVHREIAAAANGTAFVKSHNFQGQYKNHPLHNWSVSSGAIYIVRNPLDVAVSLSHYFGYSIDEAIEYMADDMAGTPNEPENVPQVITSWSLNVSSWSQKPSDNLLVLRYEDLLSNPKKHFRKVESLLGLKKDPKRLMQAIKASSFNNLKKQEQSTGFVEKHEDAKSFFRKGTANQWKTELSEQQIKKIIDNHGEQMTRFKYLPAGY</sequence>
<dbReference type="Pfam" id="PF00685">
    <property type="entry name" value="Sulfotransfer_1"/>
    <property type="match status" value="1"/>
</dbReference>
<evidence type="ECO:0000259" key="3">
    <source>
        <dbReference type="Pfam" id="PF00685"/>
    </source>
</evidence>
<dbReference type="AlphaFoldDB" id="A0A3B0VZE0"/>
<organism evidence="4">
    <name type="scientific">hydrothermal vent metagenome</name>
    <dbReference type="NCBI Taxonomy" id="652676"/>
    <lineage>
        <taxon>unclassified sequences</taxon>
        <taxon>metagenomes</taxon>
        <taxon>ecological metagenomes</taxon>
    </lineage>
</organism>
<gene>
    <name evidence="4" type="ORF">MNBD_GAMMA02-1059</name>
</gene>
<proteinExistence type="inferred from homology"/>
<reference evidence="4" key="1">
    <citation type="submission" date="2018-06" db="EMBL/GenBank/DDBJ databases">
        <authorList>
            <person name="Zhirakovskaya E."/>
        </authorList>
    </citation>
    <scope>NUCLEOTIDE SEQUENCE</scope>
</reference>
<evidence type="ECO:0000256" key="2">
    <source>
        <dbReference type="ARBA" id="ARBA00022679"/>
    </source>
</evidence>
<evidence type="ECO:0000313" key="4">
    <source>
        <dbReference type="EMBL" id="VAW43787.1"/>
    </source>
</evidence>
<protein>
    <submittedName>
        <fullName evidence="4">Aryl sulfotransferase</fullName>
    </submittedName>
</protein>
<dbReference type="GO" id="GO:0008146">
    <property type="term" value="F:sulfotransferase activity"/>
    <property type="evidence" value="ECO:0007669"/>
    <property type="project" value="InterPro"/>
</dbReference>
<accession>A0A3B0VZE0</accession>
<dbReference type="EMBL" id="UOFA01000034">
    <property type="protein sequence ID" value="VAW43787.1"/>
    <property type="molecule type" value="Genomic_DNA"/>
</dbReference>
<feature type="domain" description="Sulfotransferase" evidence="3">
    <location>
        <begin position="5"/>
        <end position="271"/>
    </location>
</feature>